<keyword evidence="6 9" id="KW-0472">Membrane</keyword>
<feature type="transmembrane region" description="Helical" evidence="9">
    <location>
        <begin position="12"/>
        <end position="35"/>
    </location>
</feature>
<feature type="domain" description="NADH:quinone oxidoreductase/Mrp antiporter transmembrane" evidence="10">
    <location>
        <begin position="29"/>
        <end position="297"/>
    </location>
</feature>
<evidence type="ECO:0000256" key="2">
    <source>
        <dbReference type="ARBA" id="ARBA00004141"/>
    </source>
</evidence>
<feature type="transmembrane region" description="Helical" evidence="9">
    <location>
        <begin position="55"/>
        <end position="83"/>
    </location>
</feature>
<dbReference type="GO" id="GO:0003954">
    <property type="term" value="F:NADH dehydrogenase activity"/>
    <property type="evidence" value="ECO:0007669"/>
    <property type="project" value="TreeGrafter"/>
</dbReference>
<evidence type="ECO:0000256" key="6">
    <source>
        <dbReference type="ARBA" id="ARBA00023136"/>
    </source>
</evidence>
<dbReference type="InterPro" id="IPR001750">
    <property type="entry name" value="ND/Mrp_TM"/>
</dbReference>
<sequence>MEGEKNINRFNYLLLLFILSIVFIVIRPNIIRILVGWDGLGVVSYCLVNYYHNYVSYNSGIVTVLCNRIGDVGILMTMGVIIMMGRWDIVIFKGGLMVILLLILAAITKSAQIPFSVWLPLTIAAPTPVSALVHSSTLVTAGVYLIIRFNRFLKETVEVSITLLFLSVVTMFISGIMANFENDFKKIIALSTLRQLGLIMIILRLGFRLIAYYHLLVHAVFKSILFIRAGVIIHLMNNNQDIRLLGNLNEVIPFVIISLVISNMALIGMPFISGFYRKDLIMEIIYREGNINIIIFIIIVLSLLLTVSIQFV</sequence>
<dbReference type="AlphaFoldDB" id="A0A836JHP2"/>
<evidence type="ECO:0000256" key="1">
    <source>
        <dbReference type="ARBA" id="ARBA00003257"/>
    </source>
</evidence>
<accession>A0A836JHP2</accession>
<dbReference type="PANTHER" id="PTHR42829:SF2">
    <property type="entry name" value="NADH-UBIQUINONE OXIDOREDUCTASE CHAIN 5"/>
    <property type="match status" value="1"/>
</dbReference>
<comment type="caution">
    <text evidence="11">The sequence shown here is derived from an EMBL/GenBank/DDBJ whole genome shotgun (WGS) entry which is preliminary data.</text>
</comment>
<feature type="transmembrane region" description="Helical" evidence="9">
    <location>
        <begin position="184"/>
        <end position="203"/>
    </location>
</feature>
<name>A0A836JHP2_9HYME</name>
<evidence type="ECO:0000256" key="3">
    <source>
        <dbReference type="ARBA" id="ARBA00012944"/>
    </source>
</evidence>
<dbReference type="GO" id="GO:0016020">
    <property type="term" value="C:membrane"/>
    <property type="evidence" value="ECO:0007669"/>
    <property type="project" value="UniProtKB-SubCell"/>
</dbReference>
<evidence type="ECO:0000259" key="10">
    <source>
        <dbReference type="Pfam" id="PF00361"/>
    </source>
</evidence>
<evidence type="ECO:0000313" key="11">
    <source>
        <dbReference type="EMBL" id="KAG5312066.1"/>
    </source>
</evidence>
<dbReference type="Proteomes" id="UP000667349">
    <property type="component" value="Unassembled WGS sequence"/>
</dbReference>
<comment type="catalytic activity">
    <reaction evidence="8">
        <text>a ubiquinone + NADH + 5 H(+)(in) = a ubiquinol + NAD(+) + 4 H(+)(out)</text>
        <dbReference type="Rhea" id="RHEA:29091"/>
        <dbReference type="Rhea" id="RHEA-COMP:9565"/>
        <dbReference type="Rhea" id="RHEA-COMP:9566"/>
        <dbReference type="ChEBI" id="CHEBI:15378"/>
        <dbReference type="ChEBI" id="CHEBI:16389"/>
        <dbReference type="ChEBI" id="CHEBI:17976"/>
        <dbReference type="ChEBI" id="CHEBI:57540"/>
        <dbReference type="ChEBI" id="CHEBI:57945"/>
        <dbReference type="EC" id="7.1.1.2"/>
    </reaction>
</comment>
<dbReference type="Pfam" id="PF00361">
    <property type="entry name" value="Proton_antipo_M"/>
    <property type="match status" value="1"/>
</dbReference>
<keyword evidence="4 9" id="KW-0812">Transmembrane</keyword>
<dbReference type="GO" id="GO:0042773">
    <property type="term" value="P:ATP synthesis coupled electron transport"/>
    <property type="evidence" value="ECO:0007669"/>
    <property type="project" value="InterPro"/>
</dbReference>
<dbReference type="InterPro" id="IPR003945">
    <property type="entry name" value="NU5C-like"/>
</dbReference>
<evidence type="ECO:0000256" key="5">
    <source>
        <dbReference type="ARBA" id="ARBA00022989"/>
    </source>
</evidence>
<dbReference type="EMBL" id="JAANHZ010000339">
    <property type="protein sequence ID" value="KAG5312066.1"/>
    <property type="molecule type" value="Genomic_DNA"/>
</dbReference>
<evidence type="ECO:0000256" key="4">
    <source>
        <dbReference type="ARBA" id="ARBA00022692"/>
    </source>
</evidence>
<evidence type="ECO:0000256" key="7">
    <source>
        <dbReference type="ARBA" id="ARBA00031027"/>
    </source>
</evidence>
<keyword evidence="12" id="KW-1185">Reference proteome</keyword>
<evidence type="ECO:0000256" key="9">
    <source>
        <dbReference type="SAM" id="Phobius"/>
    </source>
</evidence>
<feature type="transmembrane region" description="Helical" evidence="9">
    <location>
        <begin position="128"/>
        <end position="147"/>
    </location>
</feature>
<feature type="transmembrane region" description="Helical" evidence="9">
    <location>
        <begin position="251"/>
        <end position="272"/>
    </location>
</feature>
<feature type="transmembrane region" description="Helical" evidence="9">
    <location>
        <begin position="215"/>
        <end position="236"/>
    </location>
</feature>
<organism evidence="11 12">
    <name type="scientific">Acromyrmex insinuator</name>
    <dbReference type="NCBI Taxonomy" id="230686"/>
    <lineage>
        <taxon>Eukaryota</taxon>
        <taxon>Metazoa</taxon>
        <taxon>Ecdysozoa</taxon>
        <taxon>Arthropoda</taxon>
        <taxon>Hexapoda</taxon>
        <taxon>Insecta</taxon>
        <taxon>Pterygota</taxon>
        <taxon>Neoptera</taxon>
        <taxon>Endopterygota</taxon>
        <taxon>Hymenoptera</taxon>
        <taxon>Apocrita</taxon>
        <taxon>Aculeata</taxon>
        <taxon>Formicoidea</taxon>
        <taxon>Formicidae</taxon>
        <taxon>Myrmicinae</taxon>
        <taxon>Acromyrmex</taxon>
    </lineage>
</organism>
<proteinExistence type="predicted"/>
<feature type="transmembrane region" description="Helical" evidence="9">
    <location>
        <begin position="159"/>
        <end position="178"/>
    </location>
</feature>
<feature type="non-terminal residue" evidence="11">
    <location>
        <position position="1"/>
    </location>
</feature>
<keyword evidence="5 9" id="KW-1133">Transmembrane helix</keyword>
<protein>
    <recommendedName>
        <fullName evidence="3">NADH:ubiquinone reductase (H(+)-translocating)</fullName>
        <ecNumber evidence="3">7.1.1.2</ecNumber>
    </recommendedName>
    <alternativeName>
        <fullName evidence="7">NADH dehydrogenase subunit 5</fullName>
    </alternativeName>
</protein>
<feature type="non-terminal residue" evidence="11">
    <location>
        <position position="312"/>
    </location>
</feature>
<comment type="function">
    <text evidence="1">Core subunit of the mitochondrial membrane respiratory chain NADH dehydrogenase (Complex I) that is believed to belong to the minimal assembly required for catalysis. Complex I functions in the transfer of electrons from NADH to the respiratory chain. The immediate electron acceptor for the enzyme is believed to be ubiquinone.</text>
</comment>
<dbReference type="PANTHER" id="PTHR42829">
    <property type="entry name" value="NADH-UBIQUINONE OXIDOREDUCTASE CHAIN 5"/>
    <property type="match status" value="1"/>
</dbReference>
<reference evidence="11" key="1">
    <citation type="submission" date="2020-02" db="EMBL/GenBank/DDBJ databases">
        <title>Relaxed selection underlies rapid genomic changes in the transitions from sociality to social parasitism in ants.</title>
        <authorList>
            <person name="Bi X."/>
        </authorList>
    </citation>
    <scope>NUCLEOTIDE SEQUENCE</scope>
    <source>
        <strain evidence="11">BGI-DK2013a</strain>
        <tissue evidence="11">Whole body</tissue>
    </source>
</reference>
<feature type="transmembrane region" description="Helical" evidence="9">
    <location>
        <begin position="90"/>
        <end position="108"/>
    </location>
</feature>
<feature type="transmembrane region" description="Helical" evidence="9">
    <location>
        <begin position="293"/>
        <end position="311"/>
    </location>
</feature>
<comment type="subcellular location">
    <subcellularLocation>
        <location evidence="2">Membrane</location>
        <topology evidence="2">Multi-pass membrane protein</topology>
    </subcellularLocation>
</comment>
<dbReference type="PRINTS" id="PR01434">
    <property type="entry name" value="NADHDHGNASE5"/>
</dbReference>
<dbReference type="EC" id="7.1.1.2" evidence="3"/>
<gene>
    <name evidence="11" type="primary">nd5_2</name>
    <name evidence="11" type="ORF">G6Z75_0010212</name>
</gene>
<evidence type="ECO:0000256" key="8">
    <source>
        <dbReference type="ARBA" id="ARBA00049551"/>
    </source>
</evidence>
<dbReference type="GO" id="GO:0008137">
    <property type="term" value="F:NADH dehydrogenase (ubiquinone) activity"/>
    <property type="evidence" value="ECO:0007669"/>
    <property type="project" value="UniProtKB-EC"/>
</dbReference>
<evidence type="ECO:0000313" key="12">
    <source>
        <dbReference type="Proteomes" id="UP000667349"/>
    </source>
</evidence>
<dbReference type="GO" id="GO:0015990">
    <property type="term" value="P:electron transport coupled proton transport"/>
    <property type="evidence" value="ECO:0007669"/>
    <property type="project" value="TreeGrafter"/>
</dbReference>